<proteinExistence type="predicted"/>
<feature type="transmembrane region" description="Helical" evidence="1">
    <location>
        <begin position="263"/>
        <end position="289"/>
    </location>
</feature>
<dbReference type="Pfam" id="PF09991">
    <property type="entry name" value="DUF2232"/>
    <property type="match status" value="1"/>
</dbReference>
<keyword evidence="3" id="KW-1185">Reference proteome</keyword>
<feature type="transmembrane region" description="Helical" evidence="1">
    <location>
        <begin position="231"/>
        <end position="251"/>
    </location>
</feature>
<protein>
    <submittedName>
        <fullName evidence="2">YybS family protein</fullName>
    </submittedName>
</protein>
<evidence type="ECO:0000313" key="3">
    <source>
        <dbReference type="Proteomes" id="UP001164909"/>
    </source>
</evidence>
<feature type="transmembrane region" description="Helical" evidence="1">
    <location>
        <begin position="9"/>
        <end position="26"/>
    </location>
</feature>
<dbReference type="PANTHER" id="PTHR41324">
    <property type="entry name" value="MEMBRANE PROTEIN-RELATED"/>
    <property type="match status" value="1"/>
</dbReference>
<evidence type="ECO:0000313" key="2">
    <source>
        <dbReference type="EMBL" id="WAM33223.1"/>
    </source>
</evidence>
<feature type="transmembrane region" description="Helical" evidence="1">
    <location>
        <begin position="71"/>
        <end position="88"/>
    </location>
</feature>
<keyword evidence="1" id="KW-0472">Membrane</keyword>
<gene>
    <name evidence="2" type="ORF">OTK00_001707</name>
</gene>
<feature type="transmembrane region" description="Helical" evidence="1">
    <location>
        <begin position="46"/>
        <end position="64"/>
    </location>
</feature>
<sequence>MKKAIKEPLIFIIFALLQYILFALQFNPLITLMFVPLYTFFAKENFALRFVISYIVAAAVLGLVGKPQTAFAYMLIVYIVPLAIHILLKYKKGYVLDFSILTGGFLIYQVLSIKAVKHLYRVDIVNGLISFLKNMLGEYFKDLNEPVLIDKFAEFIKLMVPGFVIIEAITLGIVAYFLVKWSSKRLRIEKDFLNFEKLFMPREVTVGVVVFFILSFFLTQVNLLYVVASNMMIILSWLLFIQSLSLIYAAAVDRVSSSFFRNLIMFIVIIFGIQFFVVMILVGFLDLVFDFKKRNPKRVKL</sequence>
<name>A0ABY7BLE8_9FIRM</name>
<feature type="transmembrane region" description="Helical" evidence="1">
    <location>
        <begin position="94"/>
        <end position="111"/>
    </location>
</feature>
<reference evidence="2" key="1">
    <citation type="submission" date="2022-12" db="EMBL/GenBank/DDBJ databases">
        <authorList>
            <person name="Bing R.G."/>
            <person name="Willard D.J."/>
            <person name="Manesh M.J.H."/>
            <person name="Laemthong T."/>
            <person name="Crosby J.R."/>
            <person name="Kelly R.M."/>
        </authorList>
    </citation>
    <scope>NUCLEOTIDE SEQUENCE</scope>
    <source>
        <strain evidence="2">DSM 8990</strain>
    </source>
</reference>
<feature type="transmembrane region" description="Helical" evidence="1">
    <location>
        <begin position="158"/>
        <end position="179"/>
    </location>
</feature>
<evidence type="ECO:0000256" key="1">
    <source>
        <dbReference type="SAM" id="Phobius"/>
    </source>
</evidence>
<dbReference type="RefSeq" id="WP_045170216.1">
    <property type="nucleotide sequence ID" value="NZ_CP113865.1"/>
</dbReference>
<dbReference type="EMBL" id="CP113865">
    <property type="protein sequence ID" value="WAM33223.1"/>
    <property type="molecule type" value="Genomic_DNA"/>
</dbReference>
<accession>A0ABY7BLE8</accession>
<dbReference type="InterPro" id="IPR018710">
    <property type="entry name" value="DUF2232"/>
</dbReference>
<dbReference type="Proteomes" id="UP001164909">
    <property type="component" value="Chromosome"/>
</dbReference>
<keyword evidence="1" id="KW-0812">Transmembrane</keyword>
<dbReference type="PANTHER" id="PTHR41324:SF1">
    <property type="entry name" value="DUF2232 DOMAIN-CONTAINING PROTEIN"/>
    <property type="match status" value="1"/>
</dbReference>
<keyword evidence="1" id="KW-1133">Transmembrane helix</keyword>
<feature type="transmembrane region" description="Helical" evidence="1">
    <location>
        <begin position="199"/>
        <end position="219"/>
    </location>
</feature>
<organism evidence="2 3">
    <name type="scientific">Caldicellulosiruptor morganii</name>
    <dbReference type="NCBI Taxonomy" id="1387555"/>
    <lineage>
        <taxon>Bacteria</taxon>
        <taxon>Bacillati</taxon>
        <taxon>Bacillota</taxon>
        <taxon>Bacillota incertae sedis</taxon>
        <taxon>Caldicellulosiruptorales</taxon>
        <taxon>Caldicellulosiruptoraceae</taxon>
        <taxon>Caldicellulosiruptor</taxon>
    </lineage>
</organism>